<evidence type="ECO:0000313" key="2">
    <source>
        <dbReference type="Proteomes" id="UP000054454"/>
    </source>
</evidence>
<protein>
    <recommendedName>
        <fullName evidence="3">CHCH domain-containing protein</fullName>
    </recommendedName>
</protein>
<dbReference type="GeneID" id="28935322"/>
<gene>
    <name evidence="1" type="ORF">T552_00505</name>
</gene>
<dbReference type="AlphaFoldDB" id="A0A0W4ZQY5"/>
<organism evidence="1 2">
    <name type="scientific">Pneumocystis carinii (strain B80)</name>
    <name type="common">Rat pneumocystis pneumonia agent</name>
    <name type="synonym">Pneumocystis carinii f. sp. carinii</name>
    <dbReference type="NCBI Taxonomy" id="1408658"/>
    <lineage>
        <taxon>Eukaryota</taxon>
        <taxon>Fungi</taxon>
        <taxon>Dikarya</taxon>
        <taxon>Ascomycota</taxon>
        <taxon>Taphrinomycotina</taxon>
        <taxon>Pneumocystomycetes</taxon>
        <taxon>Pneumocystaceae</taxon>
        <taxon>Pneumocystis</taxon>
    </lineage>
</organism>
<proteinExistence type="predicted"/>
<dbReference type="PANTHER" id="PTHR13639">
    <property type="entry name" value="CYTOCHROME C OXIDASE ASSEMBLY FACTOR 4 HOMOLOG, MITOCHONDRIAL"/>
    <property type="match status" value="1"/>
</dbReference>
<dbReference type="GO" id="GO:0005758">
    <property type="term" value="C:mitochondrial intermembrane space"/>
    <property type="evidence" value="ECO:0007669"/>
    <property type="project" value="InterPro"/>
</dbReference>
<comment type="caution">
    <text evidence="1">The sequence shown here is derived from an EMBL/GenBank/DDBJ whole genome shotgun (WGS) entry which is preliminary data.</text>
</comment>
<reference evidence="2" key="1">
    <citation type="journal article" date="2016" name="Nat. Commun.">
        <title>Genome analysis of three Pneumocystis species reveals adaptation mechanisms to life exclusively in mammalian hosts.</title>
        <authorList>
            <person name="Ma L."/>
            <person name="Chen Z."/>
            <person name="Huang D.W."/>
            <person name="Kutty G."/>
            <person name="Ishihara M."/>
            <person name="Wang H."/>
            <person name="Abouelleil A."/>
            <person name="Bishop L."/>
            <person name="Davey E."/>
            <person name="Deng R."/>
            <person name="Deng X."/>
            <person name="Fan L."/>
            <person name="Fantoni G."/>
            <person name="Fitzgerald M."/>
            <person name="Gogineni E."/>
            <person name="Goldberg J.M."/>
            <person name="Handley G."/>
            <person name="Hu X."/>
            <person name="Huber C."/>
            <person name="Jiao X."/>
            <person name="Jones K."/>
            <person name="Levin J.Z."/>
            <person name="Liu Y."/>
            <person name="Macdonald P."/>
            <person name="Melnikov A."/>
            <person name="Raley C."/>
            <person name="Sassi M."/>
            <person name="Sherman B.T."/>
            <person name="Song X."/>
            <person name="Sykes S."/>
            <person name="Tran B."/>
            <person name="Walsh L."/>
            <person name="Xia Y."/>
            <person name="Yang J."/>
            <person name="Young S."/>
            <person name="Zeng Q."/>
            <person name="Zheng X."/>
            <person name="Stephens R."/>
            <person name="Nusbaum C."/>
            <person name="Birren B.W."/>
            <person name="Azadi P."/>
            <person name="Lempicki R.A."/>
            <person name="Cuomo C.A."/>
            <person name="Kovacs J.A."/>
        </authorList>
    </citation>
    <scope>NUCLEOTIDE SEQUENCE [LARGE SCALE GENOMIC DNA]</scope>
    <source>
        <strain evidence="2">B80</strain>
    </source>
</reference>
<keyword evidence="2" id="KW-1185">Reference proteome</keyword>
<evidence type="ECO:0000313" key="1">
    <source>
        <dbReference type="EMBL" id="KTW30793.1"/>
    </source>
</evidence>
<dbReference type="GO" id="GO:0033617">
    <property type="term" value="P:mitochondrial respiratory chain complex IV assembly"/>
    <property type="evidence" value="ECO:0007669"/>
    <property type="project" value="InterPro"/>
</dbReference>
<sequence>MLLSPKTSNTDEYDDDPWIKIVQSGKCVEEAQQVQECYFDKRDWRLCAEVLNRFRQCWIDKDKKNKLIKEK</sequence>
<dbReference type="Proteomes" id="UP000054454">
    <property type="component" value="Unassembled WGS sequence"/>
</dbReference>
<dbReference type="InterPro" id="IPR039870">
    <property type="entry name" value="Coa4-like"/>
</dbReference>
<dbReference type="EMBL" id="LFVZ01000002">
    <property type="protein sequence ID" value="KTW30793.1"/>
    <property type="molecule type" value="Genomic_DNA"/>
</dbReference>
<accession>A0A0W4ZQY5</accession>
<evidence type="ECO:0008006" key="3">
    <source>
        <dbReference type="Google" id="ProtNLM"/>
    </source>
</evidence>
<dbReference type="RefSeq" id="XP_018227389.1">
    <property type="nucleotide sequence ID" value="XM_018369120.1"/>
</dbReference>
<dbReference type="OrthoDB" id="5586401at2759"/>
<dbReference type="PANTHER" id="PTHR13639:SF2">
    <property type="entry name" value="CYTOCHROME C OXIDASE ASSEMBLY FACTOR 4 HOMOLOG, MITOCHONDRIAL"/>
    <property type="match status" value="1"/>
</dbReference>
<dbReference type="VEuPathDB" id="FungiDB:T552_00505"/>
<name>A0A0W4ZQY5_PNEC8</name>